<sequence>MTPVTYDLDAVRAVFPAWSVFRSDAGAFYATRRGETLTDQQIDAGLQRTVCADDLADFIQLLQVQEDLR</sequence>
<name>A0A841DEW3_PLAVE</name>
<organism evidence="1 2">
    <name type="scientific">Planomonospora venezuelensis</name>
    <dbReference type="NCBI Taxonomy" id="1999"/>
    <lineage>
        <taxon>Bacteria</taxon>
        <taxon>Bacillati</taxon>
        <taxon>Actinomycetota</taxon>
        <taxon>Actinomycetes</taxon>
        <taxon>Streptosporangiales</taxon>
        <taxon>Streptosporangiaceae</taxon>
        <taxon>Planomonospora</taxon>
    </lineage>
</organism>
<dbReference type="EMBL" id="JACHJJ010000025">
    <property type="protein sequence ID" value="MBB5966615.1"/>
    <property type="molecule type" value="Genomic_DNA"/>
</dbReference>
<dbReference type="AlphaFoldDB" id="A0A841DEW3"/>
<keyword evidence="2" id="KW-1185">Reference proteome</keyword>
<evidence type="ECO:0000313" key="2">
    <source>
        <dbReference type="Proteomes" id="UP000562352"/>
    </source>
</evidence>
<comment type="caution">
    <text evidence="1">The sequence shown here is derived from an EMBL/GenBank/DDBJ whole genome shotgun (WGS) entry which is preliminary data.</text>
</comment>
<dbReference type="RefSeq" id="WP_184946877.1">
    <property type="nucleotide sequence ID" value="NZ_BAAAWZ010000001.1"/>
</dbReference>
<dbReference type="Proteomes" id="UP000562352">
    <property type="component" value="Unassembled WGS sequence"/>
</dbReference>
<accession>A0A841DEW3</accession>
<gene>
    <name evidence="1" type="ORF">FHS22_005907</name>
</gene>
<evidence type="ECO:0000313" key="1">
    <source>
        <dbReference type="EMBL" id="MBB5966615.1"/>
    </source>
</evidence>
<protein>
    <submittedName>
        <fullName evidence="1">Uncharacterized protein</fullName>
    </submittedName>
</protein>
<reference evidence="1 2" key="1">
    <citation type="submission" date="2020-08" db="EMBL/GenBank/DDBJ databases">
        <title>Genomic Encyclopedia of Type Strains, Phase III (KMG-III): the genomes of soil and plant-associated and newly described type strains.</title>
        <authorList>
            <person name="Whitman W."/>
        </authorList>
    </citation>
    <scope>NUCLEOTIDE SEQUENCE [LARGE SCALE GENOMIC DNA]</scope>
    <source>
        <strain evidence="1 2">CECT 3303</strain>
    </source>
</reference>
<proteinExistence type="predicted"/>